<evidence type="ECO:0000256" key="2">
    <source>
        <dbReference type="ARBA" id="ARBA00010575"/>
    </source>
</evidence>
<dbReference type="GO" id="GO:0031700">
    <property type="term" value="F:adrenomedullin receptor binding"/>
    <property type="evidence" value="ECO:0007669"/>
    <property type="project" value="TreeGrafter"/>
</dbReference>
<keyword evidence="3" id="KW-0964">Secreted</keyword>
<dbReference type="STRING" id="1676925.ENSPKIP00000039897"/>
<dbReference type="GO" id="GO:0005615">
    <property type="term" value="C:extracellular space"/>
    <property type="evidence" value="ECO:0007669"/>
    <property type="project" value="TreeGrafter"/>
</dbReference>
<comment type="similarity">
    <text evidence="2">Belongs to the adrenomedullin family.</text>
</comment>
<reference evidence="8" key="2">
    <citation type="submission" date="2025-09" db="UniProtKB">
        <authorList>
            <consortium name="Ensembl"/>
        </authorList>
    </citation>
    <scope>IDENTIFICATION</scope>
</reference>
<feature type="region of interest" description="Disordered" evidence="7">
    <location>
        <begin position="1"/>
        <end position="26"/>
    </location>
</feature>
<dbReference type="Ensembl" id="ENSPKIT00000020910.1">
    <property type="protein sequence ID" value="ENSPKIP00000039897.1"/>
    <property type="gene ID" value="ENSPKIG00000017086.1"/>
</dbReference>
<keyword evidence="4" id="KW-0732">Signal</keyword>
<dbReference type="AlphaFoldDB" id="A0A3B3T9I4"/>
<dbReference type="GO" id="GO:0010460">
    <property type="term" value="P:positive regulation of heart rate"/>
    <property type="evidence" value="ECO:0007669"/>
    <property type="project" value="TreeGrafter"/>
</dbReference>
<evidence type="ECO:0000313" key="8">
    <source>
        <dbReference type="Ensembl" id="ENSPKIP00000039897.1"/>
    </source>
</evidence>
<dbReference type="GeneTree" id="ENSGT00940000154380"/>
<sequence length="192" mass="21897">MILQGRGGATERQRQRGRTRKVSQRPQLSVRMKLLLQTTLCCSLLATFTLSVESAKPGLSSEMKKRLSIWLQSRTKRDLSGMGDVVQFVKPEDVRDAFSPHSSTDIRTRVRRSKSSNGQAKRSSCSLSTCAMNDLMDRLNKFNSQLRIGSAPMDKISPLGYGRRRRSLPAHRTLRQLRANRLQRLEKLLRRT</sequence>
<evidence type="ECO:0000256" key="1">
    <source>
        <dbReference type="ARBA" id="ARBA00004613"/>
    </source>
</evidence>
<organism evidence="8 9">
    <name type="scientific">Paramormyrops kingsleyae</name>
    <dbReference type="NCBI Taxonomy" id="1676925"/>
    <lineage>
        <taxon>Eukaryota</taxon>
        <taxon>Metazoa</taxon>
        <taxon>Chordata</taxon>
        <taxon>Craniata</taxon>
        <taxon>Vertebrata</taxon>
        <taxon>Euteleostomi</taxon>
        <taxon>Actinopterygii</taxon>
        <taxon>Neopterygii</taxon>
        <taxon>Teleostei</taxon>
        <taxon>Osteoglossocephala</taxon>
        <taxon>Osteoglossomorpha</taxon>
        <taxon>Osteoglossiformes</taxon>
        <taxon>Mormyridae</taxon>
        <taxon>Paramormyrops</taxon>
    </lineage>
</organism>
<evidence type="ECO:0000256" key="7">
    <source>
        <dbReference type="SAM" id="MobiDB-lite"/>
    </source>
</evidence>
<dbReference type="InterPro" id="IPR021116">
    <property type="entry name" value="Calcitonin/adrenomedullin"/>
</dbReference>
<keyword evidence="5 6" id="KW-1015">Disulfide bond</keyword>
<feature type="disulfide bond" evidence="6">
    <location>
        <begin position="125"/>
        <end position="130"/>
    </location>
</feature>
<accession>A0A3B3T9I4</accession>
<evidence type="ECO:0000256" key="6">
    <source>
        <dbReference type="PIRSR" id="PIRSR621116-50"/>
    </source>
</evidence>
<reference evidence="8" key="1">
    <citation type="submission" date="2025-08" db="UniProtKB">
        <authorList>
            <consortium name="Ensembl"/>
        </authorList>
    </citation>
    <scope>IDENTIFICATION</scope>
</reference>
<feature type="compositionally biased region" description="Basic and acidic residues" evidence="7">
    <location>
        <begin position="97"/>
        <end position="108"/>
    </location>
</feature>
<dbReference type="InterPro" id="IPR051665">
    <property type="entry name" value="Adrenomedullin-reg_peptide"/>
</dbReference>
<dbReference type="GO" id="GO:0003073">
    <property type="term" value="P:regulation of systemic arterial blood pressure"/>
    <property type="evidence" value="ECO:0007669"/>
    <property type="project" value="TreeGrafter"/>
</dbReference>
<dbReference type="GO" id="GO:0005179">
    <property type="term" value="F:hormone activity"/>
    <property type="evidence" value="ECO:0007669"/>
    <property type="project" value="InterPro"/>
</dbReference>
<protein>
    <submittedName>
        <fullName evidence="8">Adrenomedullin a</fullName>
    </submittedName>
</protein>
<proteinExistence type="inferred from homology"/>
<evidence type="ECO:0000256" key="5">
    <source>
        <dbReference type="ARBA" id="ARBA00023157"/>
    </source>
</evidence>
<dbReference type="PANTHER" id="PTHR23414:SF3">
    <property type="entry name" value="PRO-ADRENOMEDULLIN"/>
    <property type="match status" value="1"/>
</dbReference>
<dbReference type="GO" id="GO:1990410">
    <property type="term" value="P:adrenomedullin receptor signaling pathway"/>
    <property type="evidence" value="ECO:0007669"/>
    <property type="project" value="TreeGrafter"/>
</dbReference>
<name>A0A3B3T9I4_9TELE</name>
<keyword evidence="9" id="KW-1185">Reference proteome</keyword>
<dbReference type="Pfam" id="PF00214">
    <property type="entry name" value="Calc_CGRP_IAPP"/>
    <property type="match status" value="1"/>
</dbReference>
<comment type="subcellular location">
    <subcellularLocation>
        <location evidence="1">Secreted</location>
    </subcellularLocation>
</comment>
<dbReference type="PANTHER" id="PTHR23414">
    <property type="entry name" value="ADRENOMEDULLIN, ADM"/>
    <property type="match status" value="1"/>
</dbReference>
<feature type="region of interest" description="Disordered" evidence="7">
    <location>
        <begin position="97"/>
        <end position="123"/>
    </location>
</feature>
<evidence type="ECO:0000256" key="3">
    <source>
        <dbReference type="ARBA" id="ARBA00022525"/>
    </source>
</evidence>
<dbReference type="GO" id="GO:0007189">
    <property type="term" value="P:adenylate cyclase-activating G protein-coupled receptor signaling pathway"/>
    <property type="evidence" value="ECO:0007669"/>
    <property type="project" value="TreeGrafter"/>
</dbReference>
<evidence type="ECO:0000256" key="4">
    <source>
        <dbReference type="ARBA" id="ARBA00022729"/>
    </source>
</evidence>
<dbReference type="Proteomes" id="UP000261540">
    <property type="component" value="Unplaced"/>
</dbReference>
<evidence type="ECO:0000313" key="9">
    <source>
        <dbReference type="Proteomes" id="UP000261540"/>
    </source>
</evidence>